<dbReference type="AlphaFoldDB" id="A0A2Z7C818"/>
<organism evidence="1 2">
    <name type="scientific">Dorcoceras hygrometricum</name>
    <dbReference type="NCBI Taxonomy" id="472368"/>
    <lineage>
        <taxon>Eukaryota</taxon>
        <taxon>Viridiplantae</taxon>
        <taxon>Streptophyta</taxon>
        <taxon>Embryophyta</taxon>
        <taxon>Tracheophyta</taxon>
        <taxon>Spermatophyta</taxon>
        <taxon>Magnoliopsida</taxon>
        <taxon>eudicotyledons</taxon>
        <taxon>Gunneridae</taxon>
        <taxon>Pentapetalae</taxon>
        <taxon>asterids</taxon>
        <taxon>lamiids</taxon>
        <taxon>Lamiales</taxon>
        <taxon>Gesneriaceae</taxon>
        <taxon>Didymocarpoideae</taxon>
        <taxon>Trichosporeae</taxon>
        <taxon>Loxocarpinae</taxon>
        <taxon>Dorcoceras</taxon>
    </lineage>
</organism>
<sequence>MVVDLIGIYGLKGPYCTLTTTIWFLQELSMIPRGSCGDVAKRFYHDPLGSLAAAASCRRKIVSGQLDEENPIVQISSGLLVQANEGIPYPVVDQIDDIYRRLPRSAVFFTKPNRNEENRHRPHAVSRGDRPRWSCDAAATCASVAPLVGRRSSRGGLLGRDAGWRRWRMRYTAAGRPMCAERRFLRAAVSHAWRDVARCCRAIFRVAPPLRRSSGDVVTADFF</sequence>
<proteinExistence type="predicted"/>
<evidence type="ECO:0000313" key="1">
    <source>
        <dbReference type="EMBL" id="KZV43044.1"/>
    </source>
</evidence>
<protein>
    <submittedName>
        <fullName evidence="1">Uncharacterized protein</fullName>
    </submittedName>
</protein>
<accession>A0A2Z7C818</accession>
<dbReference type="EMBL" id="KQ998224">
    <property type="protein sequence ID" value="KZV43044.1"/>
    <property type="molecule type" value="Genomic_DNA"/>
</dbReference>
<gene>
    <name evidence="1" type="ORF">F511_41106</name>
</gene>
<keyword evidence="2" id="KW-1185">Reference proteome</keyword>
<name>A0A2Z7C818_9LAMI</name>
<evidence type="ECO:0000313" key="2">
    <source>
        <dbReference type="Proteomes" id="UP000250235"/>
    </source>
</evidence>
<dbReference type="Proteomes" id="UP000250235">
    <property type="component" value="Unassembled WGS sequence"/>
</dbReference>
<reference evidence="1 2" key="1">
    <citation type="journal article" date="2015" name="Proc. Natl. Acad. Sci. U.S.A.">
        <title>The resurrection genome of Boea hygrometrica: A blueprint for survival of dehydration.</title>
        <authorList>
            <person name="Xiao L."/>
            <person name="Yang G."/>
            <person name="Zhang L."/>
            <person name="Yang X."/>
            <person name="Zhao S."/>
            <person name="Ji Z."/>
            <person name="Zhou Q."/>
            <person name="Hu M."/>
            <person name="Wang Y."/>
            <person name="Chen M."/>
            <person name="Xu Y."/>
            <person name="Jin H."/>
            <person name="Xiao X."/>
            <person name="Hu G."/>
            <person name="Bao F."/>
            <person name="Hu Y."/>
            <person name="Wan P."/>
            <person name="Li L."/>
            <person name="Deng X."/>
            <person name="Kuang T."/>
            <person name="Xiang C."/>
            <person name="Zhu J.K."/>
            <person name="Oliver M.J."/>
            <person name="He Y."/>
        </authorList>
    </citation>
    <scope>NUCLEOTIDE SEQUENCE [LARGE SCALE GENOMIC DNA]</scope>
    <source>
        <strain evidence="2">cv. XS01</strain>
    </source>
</reference>